<keyword evidence="2" id="KW-0472">Membrane</keyword>
<dbReference type="SMART" id="SM00257">
    <property type="entry name" value="LysM"/>
    <property type="match status" value="1"/>
</dbReference>
<reference evidence="4 5" key="1">
    <citation type="journal article" date="2011" name="J. Bacteriol.">
        <title>Draft genome sequence of the anoxygenic filamentous phototrophic bacterium Oscillochloris trichoides subsp. DG-6.</title>
        <authorList>
            <person name="Kuznetsov B.B."/>
            <person name="Ivanovsky R.N."/>
            <person name="Keppen O.I."/>
            <person name="Sukhacheva M.V."/>
            <person name="Bumazhkin B.K."/>
            <person name="Patutina E.O."/>
            <person name="Beletsky A.V."/>
            <person name="Mardanov A.V."/>
            <person name="Baslerov R.V."/>
            <person name="Panteleeva A.N."/>
            <person name="Kolganova T.V."/>
            <person name="Ravin N.V."/>
            <person name="Skryabin K.G."/>
        </authorList>
    </citation>
    <scope>NUCLEOTIDE SEQUENCE [LARGE SCALE GENOMIC DNA]</scope>
    <source>
        <strain evidence="4 5">DG-6</strain>
    </source>
</reference>
<feature type="region of interest" description="Disordered" evidence="1">
    <location>
        <begin position="97"/>
        <end position="148"/>
    </location>
</feature>
<dbReference type="EMBL" id="ADVR01000022">
    <property type="protein sequence ID" value="EFO81204.1"/>
    <property type="molecule type" value="Genomic_DNA"/>
</dbReference>
<comment type="caution">
    <text evidence="4">The sequence shown here is derived from an EMBL/GenBank/DDBJ whole genome shotgun (WGS) entry which is preliminary data.</text>
</comment>
<dbReference type="eggNOG" id="COG3468">
    <property type="taxonomic scope" value="Bacteria"/>
</dbReference>
<name>E1IC87_9CHLR</name>
<dbReference type="Gene3D" id="3.10.350.10">
    <property type="entry name" value="LysM domain"/>
    <property type="match status" value="1"/>
</dbReference>
<gene>
    <name evidence="4" type="ORF">OSCT_0938</name>
</gene>
<dbReference type="AlphaFoldDB" id="E1IC87"/>
<dbReference type="CDD" id="cd00118">
    <property type="entry name" value="LysM"/>
    <property type="match status" value="1"/>
</dbReference>
<dbReference type="Proteomes" id="UP000054010">
    <property type="component" value="Unassembled WGS sequence"/>
</dbReference>
<evidence type="ECO:0000313" key="5">
    <source>
        <dbReference type="Proteomes" id="UP000054010"/>
    </source>
</evidence>
<keyword evidence="5" id="KW-1185">Reference proteome</keyword>
<dbReference type="HOGENOM" id="CLU_1407562_0_0_0"/>
<dbReference type="OrthoDB" id="165883at2"/>
<feature type="compositionally biased region" description="Pro residues" evidence="1">
    <location>
        <begin position="119"/>
        <end position="142"/>
    </location>
</feature>
<evidence type="ECO:0000256" key="2">
    <source>
        <dbReference type="SAM" id="Phobius"/>
    </source>
</evidence>
<evidence type="ECO:0000256" key="1">
    <source>
        <dbReference type="SAM" id="MobiDB-lite"/>
    </source>
</evidence>
<dbReference type="InterPro" id="IPR036779">
    <property type="entry name" value="LysM_dom_sf"/>
</dbReference>
<feature type="compositionally biased region" description="Low complexity" evidence="1">
    <location>
        <begin position="101"/>
        <end position="118"/>
    </location>
</feature>
<evidence type="ECO:0000313" key="4">
    <source>
        <dbReference type="EMBL" id="EFO81204.1"/>
    </source>
</evidence>
<keyword evidence="2" id="KW-1133">Transmembrane helix</keyword>
<dbReference type="Pfam" id="PF01476">
    <property type="entry name" value="LysM"/>
    <property type="match status" value="1"/>
</dbReference>
<feature type="transmembrane region" description="Helical" evidence="2">
    <location>
        <begin position="36"/>
        <end position="54"/>
    </location>
</feature>
<dbReference type="InterPro" id="IPR018392">
    <property type="entry name" value="LysM"/>
</dbReference>
<proteinExistence type="predicted"/>
<evidence type="ECO:0000259" key="3">
    <source>
        <dbReference type="PROSITE" id="PS51782"/>
    </source>
</evidence>
<protein>
    <submittedName>
        <fullName evidence="4">Peptidoglycan-binding LysM</fullName>
    </submittedName>
</protein>
<dbReference type="eggNOG" id="COG1388">
    <property type="taxonomic scope" value="Bacteria"/>
</dbReference>
<accession>E1IC87</accession>
<dbReference type="PANTHER" id="PTHR33734">
    <property type="entry name" value="LYSM DOMAIN-CONTAINING GPI-ANCHORED PROTEIN 2"/>
    <property type="match status" value="1"/>
</dbReference>
<sequence>MPELLVYLLLFLALVLPVFGAMGLRFLAARLDQRQLLGATAALFAVAMLSVLALSRSDVALIRIGDVSILLPGTRPGADVVIPVNVQVEGSDVPAPLPSVLPTLTPRPSATPTATATPLPTPTPTETPTPTPEPPTPTPEPPAGGRTYTVAAGDSLRSIAEQFGVSIEAILQANNLTPAQGDALRVGQELIIP</sequence>
<dbReference type="SUPFAM" id="SSF54106">
    <property type="entry name" value="LysM domain"/>
    <property type="match status" value="1"/>
</dbReference>
<dbReference type="STRING" id="765420.OSCT_0938"/>
<dbReference type="PANTHER" id="PTHR33734:SF22">
    <property type="entry name" value="MEMBRANE-BOUND LYTIC MUREIN TRANSGLYCOSYLASE D"/>
    <property type="match status" value="1"/>
</dbReference>
<feature type="domain" description="LysM" evidence="3">
    <location>
        <begin position="146"/>
        <end position="192"/>
    </location>
</feature>
<organism evidence="4 5">
    <name type="scientific">Oscillochloris trichoides DG-6</name>
    <dbReference type="NCBI Taxonomy" id="765420"/>
    <lineage>
        <taxon>Bacteria</taxon>
        <taxon>Bacillati</taxon>
        <taxon>Chloroflexota</taxon>
        <taxon>Chloroflexia</taxon>
        <taxon>Chloroflexales</taxon>
        <taxon>Chloroflexineae</taxon>
        <taxon>Oscillochloridaceae</taxon>
        <taxon>Oscillochloris</taxon>
    </lineage>
</organism>
<dbReference type="GO" id="GO:0008932">
    <property type="term" value="F:lytic endotransglycosylase activity"/>
    <property type="evidence" value="ECO:0007669"/>
    <property type="project" value="TreeGrafter"/>
</dbReference>
<dbReference type="PROSITE" id="PS51782">
    <property type="entry name" value="LYSM"/>
    <property type="match status" value="1"/>
</dbReference>
<keyword evidence="2" id="KW-0812">Transmembrane</keyword>